<dbReference type="EMBL" id="JYDQ01000009">
    <property type="protein sequence ID" value="KRY22418.1"/>
    <property type="molecule type" value="Genomic_DNA"/>
</dbReference>
<evidence type="ECO:0000313" key="2">
    <source>
        <dbReference type="Proteomes" id="UP000054783"/>
    </source>
</evidence>
<dbReference type="Proteomes" id="UP000054783">
    <property type="component" value="Unassembled WGS sequence"/>
</dbReference>
<comment type="caution">
    <text evidence="1">The sequence shown here is derived from an EMBL/GenBank/DDBJ whole genome shotgun (WGS) entry which is preliminary data.</text>
</comment>
<accession>A0A0V1AC74</accession>
<gene>
    <name evidence="1" type="ORF">T12_13348</name>
</gene>
<evidence type="ECO:0000313" key="1">
    <source>
        <dbReference type="EMBL" id="KRY22418.1"/>
    </source>
</evidence>
<dbReference type="AlphaFoldDB" id="A0A0V1AC74"/>
<proteinExistence type="predicted"/>
<organism evidence="1 2">
    <name type="scientific">Trichinella patagoniensis</name>
    <dbReference type="NCBI Taxonomy" id="990121"/>
    <lineage>
        <taxon>Eukaryota</taxon>
        <taxon>Metazoa</taxon>
        <taxon>Ecdysozoa</taxon>
        <taxon>Nematoda</taxon>
        <taxon>Enoplea</taxon>
        <taxon>Dorylaimia</taxon>
        <taxon>Trichinellida</taxon>
        <taxon>Trichinellidae</taxon>
        <taxon>Trichinella</taxon>
    </lineage>
</organism>
<name>A0A0V1AC74_9BILA</name>
<sequence>MLRASCLPASRLCPCIVMSGPLAAAMKCYRVEGKLLQQECRFVVTQDFPGGQEHYRATTMLLVPCFAPHNSALQTDKNIWISYPWYIFSEALISNDKKGFCAKQSVEQHRLEEIKCKSKLQE</sequence>
<protein>
    <submittedName>
        <fullName evidence="1">Uncharacterized protein</fullName>
    </submittedName>
</protein>
<keyword evidence="2" id="KW-1185">Reference proteome</keyword>
<reference evidence="1 2" key="1">
    <citation type="submission" date="2015-01" db="EMBL/GenBank/DDBJ databases">
        <title>Evolution of Trichinella species and genotypes.</title>
        <authorList>
            <person name="Korhonen P.K."/>
            <person name="Edoardo P."/>
            <person name="Giuseppe L.R."/>
            <person name="Gasser R.B."/>
        </authorList>
    </citation>
    <scope>NUCLEOTIDE SEQUENCE [LARGE SCALE GENOMIC DNA]</scope>
    <source>
        <strain evidence="1">ISS2496</strain>
    </source>
</reference>